<organism evidence="7 8">
    <name type="scientific">Elysia marginata</name>
    <dbReference type="NCBI Taxonomy" id="1093978"/>
    <lineage>
        <taxon>Eukaryota</taxon>
        <taxon>Metazoa</taxon>
        <taxon>Spiralia</taxon>
        <taxon>Lophotrochozoa</taxon>
        <taxon>Mollusca</taxon>
        <taxon>Gastropoda</taxon>
        <taxon>Heterobranchia</taxon>
        <taxon>Euthyneura</taxon>
        <taxon>Panpulmonata</taxon>
        <taxon>Sacoglossa</taxon>
        <taxon>Placobranchoidea</taxon>
        <taxon>Plakobranchidae</taxon>
        <taxon>Elysia</taxon>
    </lineage>
</organism>
<dbReference type="PANTHER" id="PTHR16088:SF3">
    <property type="entry name" value="GON-4-LIKE PROTEIN"/>
    <property type="match status" value="1"/>
</dbReference>
<protein>
    <submittedName>
        <fullName evidence="7">GON-4-like protein</fullName>
    </submittedName>
</protein>
<dbReference type="Gene3D" id="1.10.10.60">
    <property type="entry name" value="Homeodomain-like"/>
    <property type="match status" value="1"/>
</dbReference>
<dbReference type="InterPro" id="IPR006600">
    <property type="entry name" value="HTH_CenpB_DNA-bd_dom"/>
</dbReference>
<feature type="compositionally biased region" description="Polar residues" evidence="5">
    <location>
        <begin position="60"/>
        <end position="71"/>
    </location>
</feature>
<feature type="domain" description="HTH CENPB-type" evidence="6">
    <location>
        <begin position="458"/>
        <end position="528"/>
    </location>
</feature>
<dbReference type="InterPro" id="IPR009057">
    <property type="entry name" value="Homeodomain-like_sf"/>
</dbReference>
<keyword evidence="4" id="KW-0539">Nucleus</keyword>
<accession>A0AAV4ID59</accession>
<dbReference type="GO" id="GO:0005634">
    <property type="term" value="C:nucleus"/>
    <property type="evidence" value="ECO:0007669"/>
    <property type="project" value="TreeGrafter"/>
</dbReference>
<dbReference type="Proteomes" id="UP000762676">
    <property type="component" value="Unassembled WGS sequence"/>
</dbReference>
<dbReference type="EMBL" id="BMAT01006179">
    <property type="protein sequence ID" value="GFS07850.1"/>
    <property type="molecule type" value="Genomic_DNA"/>
</dbReference>
<sequence>MNSPETAKNTCGDSTEDEFALAIANLSQDNENEYCSNKPKPSHIRKEDCNTKVINVCQSGPSGYSLRSTPTKKQDVFSDKSSETPKKRYQRRNIFQTPTKSPSKTIDSSNKSLYRKIAIRKRGQENEKDQSLSKKRCKVLLQKGEEKTGGSEKSKDSSDIDKALEFKASKIKMNAKNVKTLLRQVLTNPSVLNMFKDVLELETEDADHIEYEPMMTRAKVKDLLERVSVASPSKKPANGPSILDVDFAEEEEDDEYDPAKDEGHDSDEDETESMLSSRFSDFGSPCPRTPTTPRQLPETKSGGLRMNLSQVPFPQIFTSPAQASNTSGDHNASVHESEESVNTIALRTRSKLPLHSTSITDIENAFVAPDITPDMYYTNDDADWNQFLSTLYKQPALEFIKNISQEEEKVKVSKNRSLERVYFEVTAAQKLAIYRSPAFVYPHLLLTFKSAKEAQKRKPFLPSEDNQEELDDAVFAWFRQAMAMNVPLSGPVVKGKAAEVVRLINFNSTPIPSWVEKFKQRKKKPSTMKK</sequence>
<feature type="compositionally biased region" description="Polar residues" evidence="5">
    <location>
        <begin position="93"/>
        <end position="111"/>
    </location>
</feature>
<reference evidence="7 8" key="1">
    <citation type="journal article" date="2021" name="Elife">
        <title>Chloroplast acquisition without the gene transfer in kleptoplastic sea slugs, Plakobranchus ocellatus.</title>
        <authorList>
            <person name="Maeda T."/>
            <person name="Takahashi S."/>
            <person name="Yoshida T."/>
            <person name="Shimamura S."/>
            <person name="Takaki Y."/>
            <person name="Nagai Y."/>
            <person name="Toyoda A."/>
            <person name="Suzuki Y."/>
            <person name="Arimoto A."/>
            <person name="Ishii H."/>
            <person name="Satoh N."/>
            <person name="Nishiyama T."/>
            <person name="Hasebe M."/>
            <person name="Maruyama T."/>
            <person name="Minagawa J."/>
            <person name="Obokata J."/>
            <person name="Shigenobu S."/>
        </authorList>
    </citation>
    <scope>NUCLEOTIDE SEQUENCE [LARGE SCALE GENOMIC DNA]</scope>
</reference>
<gene>
    <name evidence="7" type="ORF">ElyMa_003000100</name>
</gene>
<dbReference type="AlphaFoldDB" id="A0AAV4ID59"/>
<dbReference type="PANTHER" id="PTHR16088">
    <property type="entry name" value="YY1 ASSOCIATED PROTEIN-RELATED"/>
    <property type="match status" value="1"/>
</dbReference>
<evidence type="ECO:0000313" key="7">
    <source>
        <dbReference type="EMBL" id="GFS07850.1"/>
    </source>
</evidence>
<feature type="compositionally biased region" description="Basic and acidic residues" evidence="5">
    <location>
        <begin position="72"/>
        <end position="86"/>
    </location>
</feature>
<feature type="region of interest" description="Disordered" evidence="5">
    <location>
        <begin position="60"/>
        <end position="111"/>
    </location>
</feature>
<proteinExistence type="predicted"/>
<evidence type="ECO:0000256" key="1">
    <source>
        <dbReference type="ARBA" id="ARBA00023015"/>
    </source>
</evidence>
<evidence type="ECO:0000256" key="2">
    <source>
        <dbReference type="ARBA" id="ARBA00023125"/>
    </source>
</evidence>
<dbReference type="InterPro" id="IPR052435">
    <property type="entry name" value="YY1-Transcr_Regul"/>
</dbReference>
<comment type="caution">
    <text evidence="7">The sequence shown here is derived from an EMBL/GenBank/DDBJ whole genome shotgun (WGS) entry which is preliminary data.</text>
</comment>
<keyword evidence="1" id="KW-0805">Transcription regulation</keyword>
<dbReference type="GO" id="GO:0003712">
    <property type="term" value="F:transcription coregulator activity"/>
    <property type="evidence" value="ECO:0007669"/>
    <property type="project" value="TreeGrafter"/>
</dbReference>
<dbReference type="GO" id="GO:0006355">
    <property type="term" value="P:regulation of DNA-templated transcription"/>
    <property type="evidence" value="ECO:0007669"/>
    <property type="project" value="TreeGrafter"/>
</dbReference>
<evidence type="ECO:0000259" key="6">
    <source>
        <dbReference type="PROSITE" id="PS51253"/>
    </source>
</evidence>
<evidence type="ECO:0000256" key="3">
    <source>
        <dbReference type="ARBA" id="ARBA00023163"/>
    </source>
</evidence>
<dbReference type="GO" id="GO:0003677">
    <property type="term" value="F:DNA binding"/>
    <property type="evidence" value="ECO:0007669"/>
    <property type="project" value="UniProtKB-KW"/>
</dbReference>
<dbReference type="PROSITE" id="PS51253">
    <property type="entry name" value="HTH_CENPB"/>
    <property type="match status" value="1"/>
</dbReference>
<keyword evidence="2" id="KW-0238">DNA-binding</keyword>
<feature type="region of interest" description="Disordered" evidence="5">
    <location>
        <begin position="251"/>
        <end position="305"/>
    </location>
</feature>
<evidence type="ECO:0000313" key="8">
    <source>
        <dbReference type="Proteomes" id="UP000762676"/>
    </source>
</evidence>
<name>A0AAV4ID59_9GAST</name>
<dbReference type="SUPFAM" id="SSF46689">
    <property type="entry name" value="Homeodomain-like"/>
    <property type="match status" value="1"/>
</dbReference>
<keyword evidence="3" id="KW-0804">Transcription</keyword>
<evidence type="ECO:0000256" key="5">
    <source>
        <dbReference type="SAM" id="MobiDB-lite"/>
    </source>
</evidence>
<keyword evidence="8" id="KW-1185">Reference proteome</keyword>
<dbReference type="Pfam" id="PF03221">
    <property type="entry name" value="HTH_Tnp_Tc5"/>
    <property type="match status" value="1"/>
</dbReference>
<evidence type="ECO:0000256" key="4">
    <source>
        <dbReference type="ARBA" id="ARBA00023242"/>
    </source>
</evidence>